<dbReference type="PATRIC" id="fig|1348973.3.peg.3176"/>
<dbReference type="RefSeq" id="WP_035196830.1">
    <property type="nucleotide sequence ID" value="NZ_JJRY01000014.1"/>
</dbReference>
<dbReference type="InterPro" id="IPR004096">
    <property type="entry name" value="V4R"/>
</dbReference>
<accession>A0A072NW64</accession>
<dbReference type="SUPFAM" id="SSF111126">
    <property type="entry name" value="Ligand-binding domain in the NO signalling and Golgi transport"/>
    <property type="match status" value="1"/>
</dbReference>
<organism evidence="2 3">
    <name type="scientific">Schinkia azotoformans MEV2011</name>
    <dbReference type="NCBI Taxonomy" id="1348973"/>
    <lineage>
        <taxon>Bacteria</taxon>
        <taxon>Bacillati</taxon>
        <taxon>Bacillota</taxon>
        <taxon>Bacilli</taxon>
        <taxon>Bacillales</taxon>
        <taxon>Bacillaceae</taxon>
        <taxon>Calidifontibacillus/Schinkia group</taxon>
        <taxon>Schinkia</taxon>
    </lineage>
</organism>
<dbReference type="InterPro" id="IPR025736">
    <property type="entry name" value="PucR_C-HTH_dom"/>
</dbReference>
<dbReference type="SMART" id="SM00989">
    <property type="entry name" value="V4R"/>
    <property type="match status" value="1"/>
</dbReference>
<dbReference type="Gene3D" id="1.10.10.2840">
    <property type="entry name" value="PucR C-terminal helix-turn-helix domain"/>
    <property type="match status" value="1"/>
</dbReference>
<evidence type="ECO:0000313" key="3">
    <source>
        <dbReference type="Proteomes" id="UP000027936"/>
    </source>
</evidence>
<dbReference type="EMBL" id="JJRY01000014">
    <property type="protein sequence ID" value="KEF37490.1"/>
    <property type="molecule type" value="Genomic_DNA"/>
</dbReference>
<evidence type="ECO:0000259" key="1">
    <source>
        <dbReference type="SMART" id="SM00989"/>
    </source>
</evidence>
<protein>
    <submittedName>
        <fullName evidence="2">Sugar diacid utilization regulator</fullName>
    </submittedName>
</protein>
<dbReference type="PANTHER" id="PTHR33744">
    <property type="entry name" value="CARBOHYDRATE DIACID REGULATOR"/>
    <property type="match status" value="1"/>
</dbReference>
<dbReference type="Pfam" id="PF06505">
    <property type="entry name" value="XylR_N"/>
    <property type="match status" value="1"/>
</dbReference>
<proteinExistence type="predicted"/>
<dbReference type="PANTHER" id="PTHR33744:SF1">
    <property type="entry name" value="DNA-BINDING TRANSCRIPTIONAL ACTIVATOR ADER"/>
    <property type="match status" value="1"/>
</dbReference>
<dbReference type="Gene3D" id="3.30.1380.20">
    <property type="entry name" value="Trafficking protein particle complex subunit 3"/>
    <property type="match status" value="1"/>
</dbReference>
<dbReference type="Proteomes" id="UP000027936">
    <property type="component" value="Unassembled WGS sequence"/>
</dbReference>
<reference evidence="2 3" key="1">
    <citation type="submission" date="2014-04" db="EMBL/GenBank/DDBJ databases">
        <title>Draft genome sequence of Bacillus azotoformans MEV2011, a (co-) denitrifying strain unable to grow in the presence of oxygen.</title>
        <authorList>
            <person name="Nielsen M."/>
            <person name="Schreiber L."/>
            <person name="Finster K."/>
            <person name="Schramm A."/>
        </authorList>
    </citation>
    <scope>NUCLEOTIDE SEQUENCE [LARGE SCALE GENOMIC DNA]</scope>
    <source>
        <strain evidence="2 3">MEV2011</strain>
    </source>
</reference>
<gene>
    <name evidence="2" type="ORF">M670_03298</name>
</gene>
<sequence>MANHSSVENESVIRFPSDGKIYLNNQRVFITSTAAMSLLRQGLLEMVGEIRTRQFLVLHGWSLGVHDASITLQNNTNKSKEEMILDGPKLHTQKGHVYVQPLKLEMDIKKNSFYMEGIWRHSHEAEEWKKLFGLDNRPTCYTTIGYASGYISTILGMKVIVTEIKCEGKGDDCCHWIAKPEREWKDKEVKELFSFNETSLIKELESAYEQIKEERDNLDKSFTIHKRLTSELIQGHDLQSIASVLFETLDVPIMFEDHQFNVLAAAGLDEKEIIKNNEQMKCYKNTKMRRFKELKLEFLKDFKPAVVQVASQHYRLMIPIILNHQVTGYCSVIRPTDKFSILENMMIERSSVVCAMYLLNDRTVIEAEQRMRGNFLEEILSGKMSKQEIIKMGHYVSVDFLKPFYIVVVNVFHTEHNVKEEIEWKDDLVTKISGFFKKMSIPILITYKSENFVIYIQDDILHQCNKTIQSLTEEIMTVCSKSYPCPTFYSGISTCQDNIELAKNQLEEALTAVKLSTKSKPITSYEELGFIGLLIQTGDKEAIRKYSIQVLKDLLEYDNRKGMDLTKTLYHYILNGGNLEQTACSSALSISGLRYRIEKIKDILSVDIRQPASSYPLFLAIQMLIILGEIQFDL</sequence>
<dbReference type="Pfam" id="PF13556">
    <property type="entry name" value="HTH_30"/>
    <property type="match status" value="1"/>
</dbReference>
<dbReference type="Pfam" id="PF02830">
    <property type="entry name" value="V4R"/>
    <property type="match status" value="1"/>
</dbReference>
<dbReference type="Gene3D" id="3.30.450.40">
    <property type="match status" value="1"/>
</dbReference>
<dbReference type="InterPro" id="IPR042070">
    <property type="entry name" value="PucR_C-HTH_sf"/>
</dbReference>
<dbReference type="InterPro" id="IPR051448">
    <property type="entry name" value="CdaR-like_regulators"/>
</dbReference>
<evidence type="ECO:0000313" key="2">
    <source>
        <dbReference type="EMBL" id="KEF37490.1"/>
    </source>
</evidence>
<dbReference type="InterPro" id="IPR010523">
    <property type="entry name" value="XylR_N"/>
</dbReference>
<comment type="caution">
    <text evidence="2">The sequence shown here is derived from an EMBL/GenBank/DDBJ whole genome shotgun (WGS) entry which is preliminary data.</text>
</comment>
<dbReference type="InterPro" id="IPR029016">
    <property type="entry name" value="GAF-like_dom_sf"/>
</dbReference>
<feature type="domain" description="4-vinyl reductase 4VR" evidence="1">
    <location>
        <begin position="118"/>
        <end position="180"/>
    </location>
</feature>
<dbReference type="AlphaFoldDB" id="A0A072NW64"/>
<dbReference type="OrthoDB" id="154713at2"/>
<name>A0A072NW64_SCHAZ</name>
<dbReference type="InterPro" id="IPR024096">
    <property type="entry name" value="NO_sig/Golgi_transp_ligand-bd"/>
</dbReference>